<protein>
    <submittedName>
        <fullName evidence="2">Uncharacterized protein</fullName>
    </submittedName>
</protein>
<dbReference type="Proteomes" id="UP000198804">
    <property type="component" value="Unassembled WGS sequence"/>
</dbReference>
<reference evidence="3" key="1">
    <citation type="submission" date="2016-10" db="EMBL/GenBank/DDBJ databases">
        <authorList>
            <person name="Varghese N."/>
            <person name="Submissions S."/>
        </authorList>
    </citation>
    <scope>NUCLEOTIDE SEQUENCE [LARGE SCALE GENOMIC DNA]</scope>
    <source>
        <strain evidence="3">CGMCC 1.6474</strain>
    </source>
</reference>
<dbReference type="EMBL" id="FOSV01000016">
    <property type="protein sequence ID" value="SFL48946.1"/>
    <property type="molecule type" value="Genomic_DNA"/>
</dbReference>
<name>A0A1I4I5E8_9HYPH</name>
<evidence type="ECO:0000313" key="3">
    <source>
        <dbReference type="Proteomes" id="UP000198804"/>
    </source>
</evidence>
<evidence type="ECO:0000256" key="1">
    <source>
        <dbReference type="SAM" id="Phobius"/>
    </source>
</evidence>
<keyword evidence="1" id="KW-0472">Membrane</keyword>
<sequence length="107" mass="11463">MSHDTVGIEADFATRDSAHAAKSRLVRAGFARNSIDIFRSGDGFVVRVPIREENRARAARLLKGTAFVERAKHGGLAAADRVGSQPMLALALAGLAGFVLYGLTNRR</sequence>
<accession>A0A1I4I5E8</accession>
<dbReference type="OrthoDB" id="7998692at2"/>
<gene>
    <name evidence="2" type="ORF">SAMN04488125_11645</name>
</gene>
<dbReference type="AlphaFoldDB" id="A0A1I4I5E8"/>
<proteinExistence type="predicted"/>
<feature type="transmembrane region" description="Helical" evidence="1">
    <location>
        <begin position="87"/>
        <end position="104"/>
    </location>
</feature>
<dbReference type="RefSeq" id="WP_091949296.1">
    <property type="nucleotide sequence ID" value="NZ_FOSV01000016.1"/>
</dbReference>
<keyword evidence="1" id="KW-0812">Transmembrane</keyword>
<organism evidence="2 3">
    <name type="scientific">Methylorubrum salsuginis</name>
    <dbReference type="NCBI Taxonomy" id="414703"/>
    <lineage>
        <taxon>Bacteria</taxon>
        <taxon>Pseudomonadati</taxon>
        <taxon>Pseudomonadota</taxon>
        <taxon>Alphaproteobacteria</taxon>
        <taxon>Hyphomicrobiales</taxon>
        <taxon>Methylobacteriaceae</taxon>
        <taxon>Methylorubrum</taxon>
    </lineage>
</organism>
<evidence type="ECO:0000313" key="2">
    <source>
        <dbReference type="EMBL" id="SFL48946.1"/>
    </source>
</evidence>
<keyword evidence="3" id="KW-1185">Reference proteome</keyword>
<keyword evidence="1" id="KW-1133">Transmembrane helix</keyword>